<evidence type="ECO:0000256" key="1">
    <source>
        <dbReference type="ARBA" id="ARBA00022475"/>
    </source>
</evidence>
<dbReference type="InterPro" id="IPR019691">
    <property type="entry name" value="DUF2585"/>
</dbReference>
<organism evidence="6 7">
    <name type="scientific">Candidatus Niyogibacteria bacterium RIFCSPLOWO2_01_FULL_45_48</name>
    <dbReference type="NCBI Taxonomy" id="1801724"/>
    <lineage>
        <taxon>Bacteria</taxon>
        <taxon>Candidatus Niyogiibacteriota</taxon>
    </lineage>
</organism>
<dbReference type="Pfam" id="PF10755">
    <property type="entry name" value="DUF2585"/>
    <property type="match status" value="1"/>
</dbReference>
<name>A0A1G2EVQ3_9BACT</name>
<accession>A0A1G2EVQ3</accession>
<keyword evidence="2 5" id="KW-0812">Transmembrane</keyword>
<dbReference type="AlphaFoldDB" id="A0A1G2EVQ3"/>
<evidence type="ECO:0000313" key="7">
    <source>
        <dbReference type="Proteomes" id="UP000177486"/>
    </source>
</evidence>
<evidence type="ECO:0000256" key="2">
    <source>
        <dbReference type="ARBA" id="ARBA00022692"/>
    </source>
</evidence>
<dbReference type="EMBL" id="MHMQ01000036">
    <property type="protein sequence ID" value="OGZ29441.1"/>
    <property type="molecule type" value="Genomic_DNA"/>
</dbReference>
<gene>
    <name evidence="6" type="ORF">A2931_01510</name>
</gene>
<evidence type="ECO:0000313" key="6">
    <source>
        <dbReference type="EMBL" id="OGZ29441.1"/>
    </source>
</evidence>
<keyword evidence="1" id="KW-1003">Cell membrane</keyword>
<keyword evidence="4 5" id="KW-0472">Membrane</keyword>
<protein>
    <submittedName>
        <fullName evidence="6">Uncharacterized protein</fullName>
    </submittedName>
</protein>
<proteinExistence type="predicted"/>
<dbReference type="GO" id="GO:0005886">
    <property type="term" value="C:plasma membrane"/>
    <property type="evidence" value="ECO:0007669"/>
    <property type="project" value="InterPro"/>
</dbReference>
<evidence type="ECO:0000256" key="4">
    <source>
        <dbReference type="ARBA" id="ARBA00023136"/>
    </source>
</evidence>
<feature type="transmembrane region" description="Helical" evidence="5">
    <location>
        <begin position="54"/>
        <end position="74"/>
    </location>
</feature>
<evidence type="ECO:0000256" key="3">
    <source>
        <dbReference type="ARBA" id="ARBA00022989"/>
    </source>
</evidence>
<reference evidence="6 7" key="1">
    <citation type="journal article" date="2016" name="Nat. Commun.">
        <title>Thousands of microbial genomes shed light on interconnected biogeochemical processes in an aquifer system.</title>
        <authorList>
            <person name="Anantharaman K."/>
            <person name="Brown C.T."/>
            <person name="Hug L.A."/>
            <person name="Sharon I."/>
            <person name="Castelle C.J."/>
            <person name="Probst A.J."/>
            <person name="Thomas B.C."/>
            <person name="Singh A."/>
            <person name="Wilkins M.J."/>
            <person name="Karaoz U."/>
            <person name="Brodie E.L."/>
            <person name="Williams K.H."/>
            <person name="Hubbard S.S."/>
            <person name="Banfield J.F."/>
        </authorList>
    </citation>
    <scope>NUCLEOTIDE SEQUENCE [LARGE SCALE GENOMIC DNA]</scope>
</reference>
<comment type="caution">
    <text evidence="6">The sequence shown here is derived from an EMBL/GenBank/DDBJ whole genome shotgun (WGS) entry which is preliminary data.</text>
</comment>
<keyword evidence="3 5" id="KW-1133">Transmembrane helix</keyword>
<sequence length="184" mass="21209">MNNYKYKTGILLFLLLQGAVLFLMGQPAICECGYVKIWEGVVLSEGNSQHLSDWYSWSHVIHGFIFYAALWFFFPRLTFWQKLLIAMGIEVGWEIAENTPWVIDAYREQALAQGYNGDSVINSVFDALFMVLGFSLALVLPIWAVVVTALALEGWVLYSIRDNLTLNILNFIYQFEFIKWWQSG</sequence>
<evidence type="ECO:0000256" key="5">
    <source>
        <dbReference type="SAM" id="Phobius"/>
    </source>
</evidence>
<dbReference type="Proteomes" id="UP000177486">
    <property type="component" value="Unassembled WGS sequence"/>
</dbReference>
<feature type="transmembrane region" description="Helical" evidence="5">
    <location>
        <begin position="127"/>
        <end position="152"/>
    </location>
</feature>